<evidence type="ECO:0000256" key="12">
    <source>
        <dbReference type="ARBA" id="ARBA00047283"/>
    </source>
</evidence>
<dbReference type="EMBL" id="CP121694">
    <property type="protein sequence ID" value="WRO22173.1"/>
    <property type="molecule type" value="Genomic_DNA"/>
</dbReference>
<evidence type="ECO:0000256" key="13">
    <source>
        <dbReference type="PROSITE-ProRule" id="PRU01023"/>
    </source>
</evidence>
<dbReference type="Gene3D" id="3.40.50.150">
    <property type="entry name" value="Vaccinia Virus protein VP39"/>
    <property type="match status" value="1"/>
</dbReference>
<gene>
    <name evidence="15" type="primary">rsmB</name>
    <name evidence="15" type="ORF">MFMK1_001998</name>
</gene>
<dbReference type="FunFam" id="3.40.50.150:FF:000022">
    <property type="entry name" value="Ribosomal RNA small subunit methyltransferase B"/>
    <property type="match status" value="1"/>
</dbReference>
<dbReference type="SUPFAM" id="SSF48013">
    <property type="entry name" value="NusB-like"/>
    <property type="match status" value="1"/>
</dbReference>
<dbReference type="RefSeq" id="WP_366921594.1">
    <property type="nucleotide sequence ID" value="NZ_CP121694.1"/>
</dbReference>
<evidence type="ECO:0000256" key="4">
    <source>
        <dbReference type="ARBA" id="ARBA00022490"/>
    </source>
</evidence>
<keyword evidence="8 13" id="KW-0949">S-adenosyl-L-methionine</keyword>
<evidence type="ECO:0000256" key="7">
    <source>
        <dbReference type="ARBA" id="ARBA00022679"/>
    </source>
</evidence>
<feature type="active site" description="Nucleophile" evidence="13">
    <location>
        <position position="385"/>
    </location>
</feature>
<dbReference type="NCBIfam" id="TIGR00563">
    <property type="entry name" value="rsmB"/>
    <property type="match status" value="1"/>
</dbReference>
<evidence type="ECO:0000256" key="9">
    <source>
        <dbReference type="ARBA" id="ARBA00022884"/>
    </source>
</evidence>
<comment type="subcellular location">
    <subcellularLocation>
        <location evidence="2">Cytoplasm</location>
    </subcellularLocation>
</comment>
<feature type="binding site" evidence="13">
    <location>
        <begin position="263"/>
        <end position="269"/>
    </location>
    <ligand>
        <name>S-adenosyl-L-methionine</name>
        <dbReference type="ChEBI" id="CHEBI:59789"/>
    </ligand>
</feature>
<keyword evidence="7 13" id="KW-0808">Transferase</keyword>
<feature type="domain" description="SAM-dependent MTase RsmB/NOP-type" evidence="14">
    <location>
        <begin position="173"/>
        <end position="452"/>
    </location>
</feature>
<dbReference type="KEGG" id="dbc:MFMK1_001998"/>
<evidence type="ECO:0000256" key="11">
    <source>
        <dbReference type="ARBA" id="ARBA00031088"/>
    </source>
</evidence>
<comment type="similarity">
    <text evidence="13">Belongs to the class I-like SAM-binding methyltransferase superfamily. RsmB/NOP family.</text>
</comment>
<name>A0AAU0UNH6_9FIRM</name>
<dbReference type="InterPro" id="IPR001678">
    <property type="entry name" value="MeTrfase_RsmB-F_NOP2_dom"/>
</dbReference>
<dbReference type="InterPro" id="IPR054728">
    <property type="entry name" value="RsmB-like_ferredoxin"/>
</dbReference>
<keyword evidence="4" id="KW-0963">Cytoplasm</keyword>
<dbReference type="GO" id="GO:0003723">
    <property type="term" value="F:RNA binding"/>
    <property type="evidence" value="ECO:0007669"/>
    <property type="project" value="UniProtKB-UniRule"/>
</dbReference>
<evidence type="ECO:0000256" key="8">
    <source>
        <dbReference type="ARBA" id="ARBA00022691"/>
    </source>
</evidence>
<evidence type="ECO:0000256" key="2">
    <source>
        <dbReference type="ARBA" id="ARBA00004496"/>
    </source>
</evidence>
<dbReference type="AlphaFoldDB" id="A0AAU0UNH6"/>
<sequence>MAKEKSPREIAFEVLKRIEHEGAYANLAVNQAVKGAVTKLDRAFITEIVYGTVRRRLTLQWHLEHYLSKPWKKLDPDVRLILLQGAYQLIYMNKVPASAACNEMVNLTKKLRYRSAAGFVNGVLRNVARGKKNLKWPDKSLDPIEYIAVVHSHPRWLVKRWIENFGVEETEKLCTYNNQPSPVTARVNTLKTDYDGLSTALKSESVQVLSSRMIPEALAIVSGPPLDKLRAFKEGLFTLQDESSMLPASVLAPAPGTMVIDGCAAPGGKTTHLAELMENRGRILACDVHNHKLKLIEANKNRLGISIVTEELLDARELGEKYAGQADFLLLDVPCSGLGVLSRRADARWRKLPGDIVKMASLQWEIITGACRALKPGGIMVYSTCTITKEENQWLIDKFVSEFPEFETEDITNLLPFTIKTEDVEDARLGRLQLLPQRHGVDGFFVARLRRKR</sequence>
<keyword evidence="5" id="KW-0698">rRNA processing</keyword>
<accession>A0AAU0UNH6</accession>
<comment type="catalytic activity">
    <reaction evidence="12">
        <text>cytidine(967) in 16S rRNA + S-adenosyl-L-methionine = 5-methylcytidine(967) in 16S rRNA + S-adenosyl-L-homocysteine + H(+)</text>
        <dbReference type="Rhea" id="RHEA:42748"/>
        <dbReference type="Rhea" id="RHEA-COMP:10219"/>
        <dbReference type="Rhea" id="RHEA-COMP:10220"/>
        <dbReference type="ChEBI" id="CHEBI:15378"/>
        <dbReference type="ChEBI" id="CHEBI:57856"/>
        <dbReference type="ChEBI" id="CHEBI:59789"/>
        <dbReference type="ChEBI" id="CHEBI:74483"/>
        <dbReference type="ChEBI" id="CHEBI:82748"/>
        <dbReference type="EC" id="2.1.1.176"/>
    </reaction>
</comment>
<dbReference type="EC" id="2.1.1.176" evidence="3"/>
<evidence type="ECO:0000313" key="16">
    <source>
        <dbReference type="Proteomes" id="UP001329915"/>
    </source>
</evidence>
<dbReference type="Pfam" id="PF22458">
    <property type="entry name" value="RsmF-B_ferredox"/>
    <property type="match status" value="1"/>
</dbReference>
<feature type="binding site" evidence="13">
    <location>
        <position position="332"/>
    </location>
    <ligand>
        <name>S-adenosyl-L-methionine</name>
        <dbReference type="ChEBI" id="CHEBI:59789"/>
    </ligand>
</feature>
<dbReference type="SUPFAM" id="SSF53335">
    <property type="entry name" value="S-adenosyl-L-methionine-dependent methyltransferases"/>
    <property type="match status" value="1"/>
</dbReference>
<dbReference type="PROSITE" id="PS51686">
    <property type="entry name" value="SAM_MT_RSMB_NOP"/>
    <property type="match status" value="1"/>
</dbReference>
<dbReference type="InterPro" id="IPR023267">
    <property type="entry name" value="RCMT"/>
</dbReference>
<feature type="binding site" evidence="13">
    <location>
        <position position="287"/>
    </location>
    <ligand>
        <name>S-adenosyl-L-methionine</name>
        <dbReference type="ChEBI" id="CHEBI:59789"/>
    </ligand>
</feature>
<dbReference type="Pfam" id="PF01189">
    <property type="entry name" value="Methyltr_RsmB-F"/>
    <property type="match status" value="1"/>
</dbReference>
<dbReference type="InterPro" id="IPR029063">
    <property type="entry name" value="SAM-dependent_MTases_sf"/>
</dbReference>
<dbReference type="PANTHER" id="PTHR22807">
    <property type="entry name" value="NOP2 YEAST -RELATED NOL1/NOP2/FMU SUN DOMAIN-CONTAINING"/>
    <property type="match status" value="1"/>
</dbReference>
<dbReference type="GO" id="GO:0006355">
    <property type="term" value="P:regulation of DNA-templated transcription"/>
    <property type="evidence" value="ECO:0007669"/>
    <property type="project" value="InterPro"/>
</dbReference>
<evidence type="ECO:0000256" key="3">
    <source>
        <dbReference type="ARBA" id="ARBA00012140"/>
    </source>
</evidence>
<dbReference type="InterPro" id="IPR004573">
    <property type="entry name" value="rRNA_ssu_MeTfrase_B"/>
</dbReference>
<dbReference type="NCBIfam" id="NF011494">
    <property type="entry name" value="PRK14902.1"/>
    <property type="match status" value="1"/>
</dbReference>
<comment type="function">
    <text evidence="1">Specifically methylates the cytosine at position 967 (m5C967) of 16S rRNA.</text>
</comment>
<dbReference type="InterPro" id="IPR006027">
    <property type="entry name" value="NusB_RsmB_TIM44"/>
</dbReference>
<feature type="binding site" evidence="13">
    <location>
        <position position="314"/>
    </location>
    <ligand>
        <name>S-adenosyl-L-methionine</name>
        <dbReference type="ChEBI" id="CHEBI:59789"/>
    </ligand>
</feature>
<evidence type="ECO:0000256" key="5">
    <source>
        <dbReference type="ARBA" id="ARBA00022552"/>
    </source>
</evidence>
<dbReference type="Gene3D" id="3.30.70.1170">
    <property type="entry name" value="Sun protein, domain 3"/>
    <property type="match status" value="1"/>
</dbReference>
<keyword evidence="9 13" id="KW-0694">RNA-binding</keyword>
<dbReference type="GO" id="GO:0005737">
    <property type="term" value="C:cytoplasm"/>
    <property type="evidence" value="ECO:0007669"/>
    <property type="project" value="UniProtKB-SubCell"/>
</dbReference>
<protein>
    <recommendedName>
        <fullName evidence="3">16S rRNA (cytosine(967)-C(5))-methyltransferase</fullName>
        <ecNumber evidence="3">2.1.1.176</ecNumber>
    </recommendedName>
    <alternativeName>
        <fullName evidence="10">16S rRNA m5C967 methyltransferase</fullName>
    </alternativeName>
    <alternativeName>
        <fullName evidence="11">rRNA (cytosine-C(5)-)-methyltransferase RsmB</fullName>
    </alternativeName>
</protein>
<dbReference type="PANTHER" id="PTHR22807:SF53">
    <property type="entry name" value="RIBOSOMAL RNA SMALL SUBUNIT METHYLTRANSFERASE B-RELATED"/>
    <property type="match status" value="1"/>
</dbReference>
<dbReference type="InterPro" id="IPR035926">
    <property type="entry name" value="NusB-like_sf"/>
</dbReference>
<dbReference type="InterPro" id="IPR049560">
    <property type="entry name" value="MeTrfase_RsmB-F_NOP2_cat"/>
</dbReference>
<dbReference type="FunFam" id="3.30.70.1170:FF:000003">
    <property type="entry name" value="16S rRNA (Cytosine(967)-C(5))-methyltransferase RsmB"/>
    <property type="match status" value="1"/>
</dbReference>
<dbReference type="PRINTS" id="PR02008">
    <property type="entry name" value="RCMTFAMILY"/>
</dbReference>
<dbReference type="GO" id="GO:0008649">
    <property type="term" value="F:rRNA methyltransferase activity"/>
    <property type="evidence" value="ECO:0007669"/>
    <property type="project" value="InterPro"/>
</dbReference>
<organism evidence="15 16">
    <name type="scientific">Metallumcola ferriviriculae</name>
    <dbReference type="NCBI Taxonomy" id="3039180"/>
    <lineage>
        <taxon>Bacteria</taxon>
        <taxon>Bacillati</taxon>
        <taxon>Bacillota</taxon>
        <taxon>Clostridia</taxon>
        <taxon>Neomoorellales</taxon>
        <taxon>Desulfitibacteraceae</taxon>
        <taxon>Metallumcola</taxon>
    </lineage>
</organism>
<dbReference type="CDD" id="cd02440">
    <property type="entry name" value="AdoMet_MTases"/>
    <property type="match status" value="1"/>
</dbReference>
<proteinExistence type="inferred from homology"/>
<evidence type="ECO:0000259" key="14">
    <source>
        <dbReference type="PROSITE" id="PS51686"/>
    </source>
</evidence>
<keyword evidence="6 13" id="KW-0489">Methyltransferase</keyword>
<dbReference type="Proteomes" id="UP001329915">
    <property type="component" value="Chromosome"/>
</dbReference>
<evidence type="ECO:0000313" key="15">
    <source>
        <dbReference type="EMBL" id="WRO22173.1"/>
    </source>
</evidence>
<reference evidence="15 16" key="1">
    <citation type="submission" date="2023-04" db="EMBL/GenBank/DDBJ databases">
        <authorList>
            <person name="Hsu D."/>
        </authorList>
    </citation>
    <scope>NUCLEOTIDE SEQUENCE [LARGE SCALE GENOMIC DNA]</scope>
    <source>
        <strain evidence="15 16">MK1</strain>
    </source>
</reference>
<evidence type="ECO:0000256" key="1">
    <source>
        <dbReference type="ARBA" id="ARBA00002724"/>
    </source>
</evidence>
<evidence type="ECO:0000256" key="6">
    <source>
        <dbReference type="ARBA" id="ARBA00022603"/>
    </source>
</evidence>
<dbReference type="Gene3D" id="1.10.940.10">
    <property type="entry name" value="NusB-like"/>
    <property type="match status" value="1"/>
</dbReference>
<evidence type="ECO:0000256" key="10">
    <source>
        <dbReference type="ARBA" id="ARBA00030399"/>
    </source>
</evidence>
<dbReference type="Pfam" id="PF01029">
    <property type="entry name" value="NusB"/>
    <property type="match status" value="1"/>
</dbReference>
<keyword evidence="16" id="KW-1185">Reference proteome</keyword>